<dbReference type="Gene3D" id="3.40.50.1820">
    <property type="entry name" value="alpha/beta hydrolase"/>
    <property type="match status" value="1"/>
</dbReference>
<dbReference type="STRING" id="460265.Mnod_1285"/>
<feature type="signal peptide" evidence="4">
    <location>
        <begin position="1"/>
        <end position="20"/>
    </location>
</feature>
<sequence length="378" mass="39363">MIRRTAVLLLLLGLPALTPAARGQSAPAAAASAPDFARLEAEQSAATGKPGPRTVPGRRIPVPGPVGPEVQATTAAPDRAPALDANPDGAAEWKTQIGRPAAQTAAPLPALRERLGVVSTPEPIGGVKAWIIAPKEVPERNRNRLLVHLHGSSGTDPGEAGTLEAVLMAAFGGFTVISFGDRMPPDAPLPAAMDDAMAMWKAALTLQRPENMAVFGTSTGGAMTLALMLRAKQEGVKLPAAIAPGTPWSDLTETGDGDRATGWLDGVLVSSEGCLTPAARLYAAGHDPRDPQLSPISGDFRGLPPAILTAGTRDPFLSNTVRTHRKLRQAGVDASLQVFEGLSHAQSLSDPEAPETREVFGEIAAFFDRTLGTEPRGR</sequence>
<proteinExistence type="inferred from homology"/>
<dbReference type="SUPFAM" id="SSF53474">
    <property type="entry name" value="alpha/beta-Hydrolases"/>
    <property type="match status" value="1"/>
</dbReference>
<protein>
    <submittedName>
        <fullName evidence="6">Alpha/beta hydrolase fold-3 domain protein</fullName>
    </submittedName>
</protein>
<dbReference type="HOGENOM" id="CLU_012494_13_1_5"/>
<evidence type="ECO:0000256" key="1">
    <source>
        <dbReference type="ARBA" id="ARBA00010515"/>
    </source>
</evidence>
<dbReference type="KEGG" id="mno:Mnod_1285"/>
<feature type="domain" description="Alpha/beta hydrolase fold-3" evidence="5">
    <location>
        <begin position="158"/>
        <end position="345"/>
    </location>
</feature>
<name>B8IKS9_METNO</name>
<keyword evidence="2 6" id="KW-0378">Hydrolase</keyword>
<gene>
    <name evidence="6" type="ordered locus">Mnod_1285</name>
</gene>
<dbReference type="InterPro" id="IPR029058">
    <property type="entry name" value="AB_hydrolase_fold"/>
</dbReference>
<evidence type="ECO:0000313" key="7">
    <source>
        <dbReference type="Proteomes" id="UP000008207"/>
    </source>
</evidence>
<evidence type="ECO:0000256" key="2">
    <source>
        <dbReference type="ARBA" id="ARBA00022801"/>
    </source>
</evidence>
<comment type="similarity">
    <text evidence="1">Belongs to the 'GDXG' lipolytic enzyme family.</text>
</comment>
<keyword evidence="4" id="KW-0732">Signal</keyword>
<keyword evidence="7" id="KW-1185">Reference proteome</keyword>
<dbReference type="ESTHER" id="metno-b8iks9">
    <property type="family name" value="GTSAGmotif"/>
</dbReference>
<dbReference type="GO" id="GO:0004806">
    <property type="term" value="F:triacylglycerol lipase activity"/>
    <property type="evidence" value="ECO:0007669"/>
    <property type="project" value="TreeGrafter"/>
</dbReference>
<dbReference type="Pfam" id="PF07859">
    <property type="entry name" value="Abhydrolase_3"/>
    <property type="match status" value="1"/>
</dbReference>
<dbReference type="PANTHER" id="PTHR48081">
    <property type="entry name" value="AB HYDROLASE SUPERFAMILY PROTEIN C4A8.06C"/>
    <property type="match status" value="1"/>
</dbReference>
<dbReference type="PANTHER" id="PTHR48081:SF30">
    <property type="entry name" value="ACETYL-HYDROLASE LIPR-RELATED"/>
    <property type="match status" value="1"/>
</dbReference>
<dbReference type="RefSeq" id="WP_015927982.1">
    <property type="nucleotide sequence ID" value="NC_011894.1"/>
</dbReference>
<accession>B8IKS9</accession>
<feature type="chain" id="PRO_5002874476" evidence="4">
    <location>
        <begin position="21"/>
        <end position="378"/>
    </location>
</feature>
<dbReference type="AlphaFoldDB" id="B8IKS9"/>
<dbReference type="eggNOG" id="COG0657">
    <property type="taxonomic scope" value="Bacteria"/>
</dbReference>
<evidence type="ECO:0000256" key="3">
    <source>
        <dbReference type="SAM" id="MobiDB-lite"/>
    </source>
</evidence>
<dbReference type="EMBL" id="CP001349">
    <property type="protein sequence ID" value="ACL56286.1"/>
    <property type="molecule type" value="Genomic_DNA"/>
</dbReference>
<evidence type="ECO:0000256" key="4">
    <source>
        <dbReference type="SAM" id="SignalP"/>
    </source>
</evidence>
<dbReference type="InterPro" id="IPR050300">
    <property type="entry name" value="GDXG_lipolytic_enzyme"/>
</dbReference>
<feature type="region of interest" description="Disordered" evidence="3">
    <location>
        <begin position="41"/>
        <end position="88"/>
    </location>
</feature>
<reference evidence="6 7" key="1">
    <citation type="submission" date="2009-01" db="EMBL/GenBank/DDBJ databases">
        <title>Complete sequence of chromosome of Methylobacterium nodulans ORS 2060.</title>
        <authorList>
            <consortium name="US DOE Joint Genome Institute"/>
            <person name="Lucas S."/>
            <person name="Copeland A."/>
            <person name="Lapidus A."/>
            <person name="Glavina del Rio T."/>
            <person name="Dalin E."/>
            <person name="Tice H."/>
            <person name="Bruce D."/>
            <person name="Goodwin L."/>
            <person name="Pitluck S."/>
            <person name="Sims D."/>
            <person name="Brettin T."/>
            <person name="Detter J.C."/>
            <person name="Han C."/>
            <person name="Larimer F."/>
            <person name="Land M."/>
            <person name="Hauser L."/>
            <person name="Kyrpides N."/>
            <person name="Ivanova N."/>
            <person name="Marx C.J."/>
            <person name="Richardson P."/>
        </authorList>
    </citation>
    <scope>NUCLEOTIDE SEQUENCE [LARGE SCALE GENOMIC DNA]</scope>
    <source>
        <strain evidence="7">LMG 21967 / CNCM I-2342 / ORS 2060</strain>
    </source>
</reference>
<dbReference type="Proteomes" id="UP000008207">
    <property type="component" value="Chromosome"/>
</dbReference>
<evidence type="ECO:0000313" key="6">
    <source>
        <dbReference type="EMBL" id="ACL56286.1"/>
    </source>
</evidence>
<evidence type="ECO:0000259" key="5">
    <source>
        <dbReference type="Pfam" id="PF07859"/>
    </source>
</evidence>
<feature type="compositionally biased region" description="Low complexity" evidence="3">
    <location>
        <begin position="50"/>
        <end position="61"/>
    </location>
</feature>
<organism evidence="6 7">
    <name type="scientific">Methylobacterium nodulans (strain LMG 21967 / CNCM I-2342 / ORS 2060)</name>
    <dbReference type="NCBI Taxonomy" id="460265"/>
    <lineage>
        <taxon>Bacteria</taxon>
        <taxon>Pseudomonadati</taxon>
        <taxon>Pseudomonadota</taxon>
        <taxon>Alphaproteobacteria</taxon>
        <taxon>Hyphomicrobiales</taxon>
        <taxon>Methylobacteriaceae</taxon>
        <taxon>Methylobacterium</taxon>
    </lineage>
</organism>
<dbReference type="InterPro" id="IPR013094">
    <property type="entry name" value="AB_hydrolase_3"/>
</dbReference>